<gene>
    <name evidence="2" type="ORF">A3C87_01725</name>
</gene>
<evidence type="ECO:0000313" key="2">
    <source>
        <dbReference type="EMBL" id="OGG62112.1"/>
    </source>
</evidence>
<keyword evidence="1" id="KW-1133">Transmembrane helix</keyword>
<name>A0A1F6DM64_9BACT</name>
<dbReference type="AlphaFoldDB" id="A0A1F6DM64"/>
<dbReference type="EMBL" id="MFLE01000010">
    <property type="protein sequence ID" value="OGG62112.1"/>
    <property type="molecule type" value="Genomic_DNA"/>
</dbReference>
<feature type="transmembrane region" description="Helical" evidence="1">
    <location>
        <begin position="15"/>
        <end position="36"/>
    </location>
</feature>
<comment type="caution">
    <text evidence="2">The sequence shown here is derived from an EMBL/GenBank/DDBJ whole genome shotgun (WGS) entry which is preliminary data.</text>
</comment>
<keyword evidence="1" id="KW-0472">Membrane</keyword>
<evidence type="ECO:0000313" key="3">
    <source>
        <dbReference type="Proteomes" id="UP000176511"/>
    </source>
</evidence>
<dbReference type="Proteomes" id="UP000176511">
    <property type="component" value="Unassembled WGS sequence"/>
</dbReference>
<proteinExistence type="predicted"/>
<evidence type="ECO:0008006" key="4">
    <source>
        <dbReference type="Google" id="ProtNLM"/>
    </source>
</evidence>
<reference evidence="2 3" key="1">
    <citation type="journal article" date="2016" name="Nat. Commun.">
        <title>Thousands of microbial genomes shed light on interconnected biogeochemical processes in an aquifer system.</title>
        <authorList>
            <person name="Anantharaman K."/>
            <person name="Brown C.T."/>
            <person name="Hug L.A."/>
            <person name="Sharon I."/>
            <person name="Castelle C.J."/>
            <person name="Probst A.J."/>
            <person name="Thomas B.C."/>
            <person name="Singh A."/>
            <person name="Wilkins M.J."/>
            <person name="Karaoz U."/>
            <person name="Brodie E.L."/>
            <person name="Williams K.H."/>
            <person name="Hubbard S.S."/>
            <person name="Banfield J.F."/>
        </authorList>
    </citation>
    <scope>NUCLEOTIDE SEQUENCE [LARGE SCALE GENOMIC DNA]</scope>
</reference>
<protein>
    <recommendedName>
        <fullName evidence="4">Cell division protein FtsL</fullName>
    </recommendedName>
</protein>
<sequence length="102" mass="11480">MITSTNDTFHIPRAYISYAVISCMFAVFALFAYLNVQSIMHAVALRAMDAELTEIERDSHALEMRQVAVIRELTREHALKSGYVALESRAYINGSDVAVARR</sequence>
<organism evidence="2 3">
    <name type="scientific">Candidatus Kaiserbacteria bacterium RIFCSPHIGHO2_02_FULL_49_34</name>
    <dbReference type="NCBI Taxonomy" id="1798491"/>
    <lineage>
        <taxon>Bacteria</taxon>
        <taxon>Candidatus Kaiseribacteriota</taxon>
    </lineage>
</organism>
<dbReference type="STRING" id="1798491.A3C87_01725"/>
<accession>A0A1F6DM64</accession>
<evidence type="ECO:0000256" key="1">
    <source>
        <dbReference type="SAM" id="Phobius"/>
    </source>
</evidence>
<keyword evidence="1" id="KW-0812">Transmembrane</keyword>